<protein>
    <recommendedName>
        <fullName evidence="5">DUF4352 domain-containing protein</fullName>
    </recommendedName>
</protein>
<dbReference type="AlphaFoldDB" id="A0A0W8IAA4"/>
<keyword evidence="4" id="KW-1185">Reference proteome</keyword>
<feature type="compositionally biased region" description="Low complexity" evidence="1">
    <location>
        <begin position="60"/>
        <end position="72"/>
    </location>
</feature>
<organism evidence="3 4">
    <name type="scientific">Serinicoccus chungangensis</name>
    <dbReference type="NCBI Taxonomy" id="767452"/>
    <lineage>
        <taxon>Bacteria</taxon>
        <taxon>Bacillati</taxon>
        <taxon>Actinomycetota</taxon>
        <taxon>Actinomycetes</taxon>
        <taxon>Micrococcales</taxon>
        <taxon>Ornithinimicrobiaceae</taxon>
        <taxon>Serinicoccus</taxon>
    </lineage>
</organism>
<feature type="signal peptide" evidence="2">
    <location>
        <begin position="1"/>
        <end position="24"/>
    </location>
</feature>
<reference evidence="3 4" key="1">
    <citation type="submission" date="2015-12" db="EMBL/GenBank/DDBJ databases">
        <title>Serinicoccus chungangenesis strain CD08_5 genome sequencing and assembly.</title>
        <authorList>
            <person name="Chander A.M."/>
            <person name="Kaur G."/>
            <person name="Nair G.R."/>
            <person name="Dhawan D.K."/>
            <person name="Kochhar R.K."/>
            <person name="Mayilraj S."/>
            <person name="Bhadada S.K."/>
        </authorList>
    </citation>
    <scope>NUCLEOTIDE SEQUENCE [LARGE SCALE GENOMIC DNA]</scope>
    <source>
        <strain evidence="3 4">CD08_5</strain>
    </source>
</reference>
<dbReference type="EMBL" id="LQBL01000011">
    <property type="protein sequence ID" value="KUG56826.1"/>
    <property type="molecule type" value="Genomic_DNA"/>
</dbReference>
<feature type="region of interest" description="Disordered" evidence="1">
    <location>
        <begin position="27"/>
        <end position="87"/>
    </location>
</feature>
<name>A0A0W8IAA4_9MICO</name>
<evidence type="ECO:0000313" key="3">
    <source>
        <dbReference type="EMBL" id="KUG56826.1"/>
    </source>
</evidence>
<sequence length="206" mass="21669">MHTRTRTTALALALAAGLALSACAGDDQAEFAQDPPSGSEAAPSTGQEQATDESQSGDGAAEQTEEPTTVEPAAERTVEVEESESVSTEEVAFTLTLHRLAVHDYYLEAEVTVVNDGTEALNTWYGSGNGSTEPRVFDDRGRVYPFVVQAGGDGQRLVLEPGQGVDAGLVFPGRLDPDAEQVTLDFEALGPEWEGLLFEVPLGAAS</sequence>
<accession>A0A0W8IAA4</accession>
<keyword evidence="2" id="KW-0732">Signal</keyword>
<evidence type="ECO:0000256" key="2">
    <source>
        <dbReference type="SAM" id="SignalP"/>
    </source>
</evidence>
<evidence type="ECO:0000313" key="4">
    <source>
        <dbReference type="Proteomes" id="UP000054837"/>
    </source>
</evidence>
<evidence type="ECO:0008006" key="5">
    <source>
        <dbReference type="Google" id="ProtNLM"/>
    </source>
</evidence>
<proteinExistence type="predicted"/>
<dbReference type="RefSeq" id="WP_058890572.1">
    <property type="nucleotide sequence ID" value="NZ_LQBL01000011.1"/>
</dbReference>
<dbReference type="OrthoDB" id="4868742at2"/>
<dbReference type="STRING" id="767452.AVL62_11870"/>
<dbReference type="PROSITE" id="PS51257">
    <property type="entry name" value="PROKAR_LIPOPROTEIN"/>
    <property type="match status" value="1"/>
</dbReference>
<comment type="caution">
    <text evidence="3">The sequence shown here is derived from an EMBL/GenBank/DDBJ whole genome shotgun (WGS) entry which is preliminary data.</text>
</comment>
<feature type="compositionally biased region" description="Polar residues" evidence="1">
    <location>
        <begin position="42"/>
        <end position="57"/>
    </location>
</feature>
<feature type="chain" id="PRO_5039026281" description="DUF4352 domain-containing protein" evidence="2">
    <location>
        <begin position="25"/>
        <end position="206"/>
    </location>
</feature>
<evidence type="ECO:0000256" key="1">
    <source>
        <dbReference type="SAM" id="MobiDB-lite"/>
    </source>
</evidence>
<dbReference type="Proteomes" id="UP000054837">
    <property type="component" value="Unassembled WGS sequence"/>
</dbReference>
<gene>
    <name evidence="3" type="ORF">AVL62_11870</name>
</gene>